<evidence type="ECO:0000256" key="1">
    <source>
        <dbReference type="SAM" id="MobiDB-lite"/>
    </source>
</evidence>
<protein>
    <submittedName>
        <fullName evidence="2">Uncharacterized protein</fullName>
    </submittedName>
</protein>
<comment type="caution">
    <text evidence="2">The sequence shown here is derived from an EMBL/GenBank/DDBJ whole genome shotgun (WGS) entry which is preliminary data.</text>
</comment>
<sequence length="86" mass="10190">MRRSPGRVTLKGTDHLDTFRELRMGTRDKHGDEFPEERRTARQHGGNEPGGDRSQRRGRDREQDDWKIHPREDSPPEWDDEDRPDA</sequence>
<name>A0ABN3HQ17_9ACTN</name>
<accession>A0ABN3HQ17</accession>
<evidence type="ECO:0000313" key="3">
    <source>
        <dbReference type="Proteomes" id="UP001500058"/>
    </source>
</evidence>
<feature type="compositionally biased region" description="Basic and acidic residues" evidence="1">
    <location>
        <begin position="50"/>
        <end position="74"/>
    </location>
</feature>
<gene>
    <name evidence="2" type="ORF">GCM10010420_05040</name>
</gene>
<keyword evidence="3" id="KW-1185">Reference proteome</keyword>
<dbReference type="Proteomes" id="UP001500058">
    <property type="component" value="Unassembled WGS sequence"/>
</dbReference>
<feature type="compositionally biased region" description="Acidic residues" evidence="1">
    <location>
        <begin position="75"/>
        <end position="86"/>
    </location>
</feature>
<reference evidence="2 3" key="1">
    <citation type="journal article" date="2019" name="Int. J. Syst. Evol. Microbiol.">
        <title>The Global Catalogue of Microorganisms (GCM) 10K type strain sequencing project: providing services to taxonomists for standard genome sequencing and annotation.</title>
        <authorList>
            <consortium name="The Broad Institute Genomics Platform"/>
            <consortium name="The Broad Institute Genome Sequencing Center for Infectious Disease"/>
            <person name="Wu L."/>
            <person name="Ma J."/>
        </authorList>
    </citation>
    <scope>NUCLEOTIDE SEQUENCE [LARGE SCALE GENOMIC DNA]</scope>
    <source>
        <strain evidence="2 3">JCM 6921</strain>
    </source>
</reference>
<proteinExistence type="predicted"/>
<feature type="compositionally biased region" description="Basic and acidic residues" evidence="1">
    <location>
        <begin position="12"/>
        <end position="40"/>
    </location>
</feature>
<dbReference type="EMBL" id="BAAATJ010000002">
    <property type="protein sequence ID" value="GAA2385513.1"/>
    <property type="molecule type" value="Genomic_DNA"/>
</dbReference>
<evidence type="ECO:0000313" key="2">
    <source>
        <dbReference type="EMBL" id="GAA2385513.1"/>
    </source>
</evidence>
<organism evidence="2 3">
    <name type="scientific">Streptomyces glaucosporus</name>
    <dbReference type="NCBI Taxonomy" id="284044"/>
    <lineage>
        <taxon>Bacteria</taxon>
        <taxon>Bacillati</taxon>
        <taxon>Actinomycetota</taxon>
        <taxon>Actinomycetes</taxon>
        <taxon>Kitasatosporales</taxon>
        <taxon>Streptomycetaceae</taxon>
        <taxon>Streptomyces</taxon>
    </lineage>
</organism>
<feature type="region of interest" description="Disordered" evidence="1">
    <location>
        <begin position="1"/>
        <end position="86"/>
    </location>
</feature>